<evidence type="ECO:0000313" key="3">
    <source>
        <dbReference type="Proteomes" id="UP000255099"/>
    </source>
</evidence>
<accession>A0A377W0P6</accession>
<dbReference type="SUPFAM" id="SSF54060">
    <property type="entry name" value="His-Me finger endonucleases"/>
    <property type="match status" value="1"/>
</dbReference>
<dbReference type="AlphaFoldDB" id="A0A377W0P6"/>
<reference evidence="2 3" key="1">
    <citation type="submission" date="2018-06" db="EMBL/GenBank/DDBJ databases">
        <authorList>
            <consortium name="Pathogen Informatics"/>
            <person name="Doyle S."/>
        </authorList>
    </citation>
    <scope>NUCLEOTIDE SEQUENCE [LARGE SCALE GENOMIC DNA]</scope>
    <source>
        <strain evidence="2 3">NCTC9637</strain>
    </source>
</reference>
<name>A0A377W0P6_KLEPN</name>
<sequence length="214" mass="24931">MARVSMFNKSEIDYMTEEQKLARWPNALKLKREIERRREEEFKGKFPKWVSKKIQPYTPYHKQTAFKQAYINQSKKLDLSDYRQIEIINEEIYQVIPATGELVLCKISTPDDQNVYPSVGLMPLIGFNKKRLPAHRVVAAYYNDGVIPEGMVVDHRNGNRQDYRIDNLRIITHEMNMKNLPADRLLSKLQMGLKVISDGFTDHAKTEQQGSETA</sequence>
<evidence type="ECO:0000259" key="1">
    <source>
        <dbReference type="Pfam" id="PF13392"/>
    </source>
</evidence>
<proteinExistence type="predicted"/>
<dbReference type="Pfam" id="PF13392">
    <property type="entry name" value="HNH_3"/>
    <property type="match status" value="1"/>
</dbReference>
<dbReference type="InterPro" id="IPR003615">
    <property type="entry name" value="HNH_nuc"/>
</dbReference>
<feature type="domain" description="HNH nuclease" evidence="1">
    <location>
        <begin position="134"/>
        <end position="177"/>
    </location>
</feature>
<dbReference type="EMBL" id="UGLB01000003">
    <property type="protein sequence ID" value="STT48233.1"/>
    <property type="molecule type" value="Genomic_DNA"/>
</dbReference>
<evidence type="ECO:0000313" key="2">
    <source>
        <dbReference type="EMBL" id="STT48233.1"/>
    </source>
</evidence>
<protein>
    <recommendedName>
        <fullName evidence="1">HNH nuclease domain-containing protein</fullName>
    </recommendedName>
</protein>
<organism evidence="2 3">
    <name type="scientific">Klebsiella pneumoniae</name>
    <dbReference type="NCBI Taxonomy" id="573"/>
    <lineage>
        <taxon>Bacteria</taxon>
        <taxon>Pseudomonadati</taxon>
        <taxon>Pseudomonadota</taxon>
        <taxon>Gammaproteobacteria</taxon>
        <taxon>Enterobacterales</taxon>
        <taxon>Enterobacteriaceae</taxon>
        <taxon>Klebsiella/Raoultella group</taxon>
        <taxon>Klebsiella</taxon>
        <taxon>Klebsiella pneumoniae complex</taxon>
    </lineage>
</organism>
<dbReference type="Proteomes" id="UP000255099">
    <property type="component" value="Unassembled WGS sequence"/>
</dbReference>
<gene>
    <name evidence="2" type="ORF">NCTC9637_03172</name>
</gene>
<dbReference type="InterPro" id="IPR044925">
    <property type="entry name" value="His-Me_finger_sf"/>
</dbReference>
<dbReference type="Gene3D" id="3.90.75.20">
    <property type="match status" value="1"/>
</dbReference>